<evidence type="ECO:0000313" key="15">
    <source>
        <dbReference type="Proteomes" id="UP001642540"/>
    </source>
</evidence>
<dbReference type="Pfam" id="PF00067">
    <property type="entry name" value="p450"/>
    <property type="match status" value="1"/>
</dbReference>
<dbReference type="InterPro" id="IPR002403">
    <property type="entry name" value="Cyt_P450_E_grp-IV"/>
</dbReference>
<evidence type="ECO:0000256" key="9">
    <source>
        <dbReference type="ARBA" id="ARBA00022848"/>
    </source>
</evidence>
<evidence type="ECO:0000256" key="1">
    <source>
        <dbReference type="ARBA" id="ARBA00001971"/>
    </source>
</evidence>
<evidence type="ECO:0000256" key="2">
    <source>
        <dbReference type="ARBA" id="ARBA00003690"/>
    </source>
</evidence>
<keyword evidence="15" id="KW-1185">Reference proteome</keyword>
<name>A0ABP1Q2E3_9HEXA</name>
<evidence type="ECO:0000256" key="12">
    <source>
        <dbReference type="ARBA" id="ARBA00023033"/>
    </source>
</evidence>
<keyword evidence="6" id="KW-0349">Heme</keyword>
<evidence type="ECO:0000256" key="4">
    <source>
        <dbReference type="ARBA" id="ARBA00004406"/>
    </source>
</evidence>
<dbReference type="InterPro" id="IPR036396">
    <property type="entry name" value="Cyt_P450_sf"/>
</dbReference>
<keyword evidence="7" id="KW-0479">Metal-binding</keyword>
<keyword evidence="9" id="KW-0492">Microsome</keyword>
<evidence type="ECO:0000256" key="5">
    <source>
        <dbReference type="ARBA" id="ARBA00010617"/>
    </source>
</evidence>
<dbReference type="PANTHER" id="PTHR24291:SF189">
    <property type="entry name" value="CYTOCHROME P450 4C3-RELATED"/>
    <property type="match status" value="1"/>
</dbReference>
<comment type="function">
    <text evidence="2">May be involved in the metabolism of insect hormones and in the breakdown of synthetic insecticides.</text>
</comment>
<protein>
    <recommendedName>
        <fullName evidence="16">Cytochrome P450 4C1</fullName>
    </recommendedName>
</protein>
<dbReference type="PRINTS" id="PR00385">
    <property type="entry name" value="P450"/>
</dbReference>
<keyword evidence="13" id="KW-0472">Membrane</keyword>
<dbReference type="Proteomes" id="UP001642540">
    <property type="component" value="Unassembled WGS sequence"/>
</dbReference>
<dbReference type="SUPFAM" id="SSF48264">
    <property type="entry name" value="Cytochrome P450"/>
    <property type="match status" value="1"/>
</dbReference>
<evidence type="ECO:0000256" key="8">
    <source>
        <dbReference type="ARBA" id="ARBA00022824"/>
    </source>
</evidence>
<evidence type="ECO:0000256" key="3">
    <source>
        <dbReference type="ARBA" id="ARBA00004174"/>
    </source>
</evidence>
<dbReference type="InterPro" id="IPR050196">
    <property type="entry name" value="Cytochrome_P450_Monoox"/>
</dbReference>
<evidence type="ECO:0000256" key="11">
    <source>
        <dbReference type="ARBA" id="ARBA00023004"/>
    </source>
</evidence>
<dbReference type="EMBL" id="CAXLJM020000019">
    <property type="protein sequence ID" value="CAL8085021.1"/>
    <property type="molecule type" value="Genomic_DNA"/>
</dbReference>
<evidence type="ECO:0000256" key="10">
    <source>
        <dbReference type="ARBA" id="ARBA00023002"/>
    </source>
</evidence>
<evidence type="ECO:0000256" key="13">
    <source>
        <dbReference type="ARBA" id="ARBA00023136"/>
    </source>
</evidence>
<accession>A0ABP1Q2E3</accession>
<dbReference type="PRINTS" id="PR00465">
    <property type="entry name" value="EP450IV"/>
</dbReference>
<gene>
    <name evidence="14" type="ORF">ODALV1_LOCUS5978</name>
</gene>
<keyword evidence="8" id="KW-0256">Endoplasmic reticulum</keyword>
<comment type="cofactor">
    <cofactor evidence="1">
        <name>heme</name>
        <dbReference type="ChEBI" id="CHEBI:30413"/>
    </cofactor>
</comment>
<comment type="subcellular location">
    <subcellularLocation>
        <location evidence="4">Endoplasmic reticulum membrane</location>
        <topology evidence="4">Peripheral membrane protein</topology>
    </subcellularLocation>
    <subcellularLocation>
        <location evidence="3">Microsome membrane</location>
        <topology evidence="3">Peripheral membrane protein</topology>
    </subcellularLocation>
</comment>
<sequence>MWPGGEKWKLRRKMLSRPFMTKALQRHNPCWHKQCERMLVETEERFQDSDKKDCILVDILRKCTFGMSSETLMGVDVTQEGEDGALFCESLGDFNKILFNRIFRPWLFVDWIWRLSSEYRKMRALGERMQKVTYKVIQKYREIQQDGGNGMENGEDVELRNTMIEIMIRNGVGEKAIFDEVTTMLGVANDTTPLSTEFTIFMLALHQEHQELCRQEIDRAYEDPTKFKNGILEFEALKELKYLERCILESLRIHPITIILKRLEAPLKVDEDLTIPKDVSVIVAPYVLHHLPQYYHNPEKFDPDRFLLENIRERHPYAYIPLSGGPRNCIGMKFALIEMKVMVATILRNFEVSTADRKEDIKLVVEGVIKPASSIKFNLVKRQTM</sequence>
<evidence type="ECO:0000313" key="14">
    <source>
        <dbReference type="EMBL" id="CAL8085021.1"/>
    </source>
</evidence>
<comment type="caution">
    <text evidence="14">The sequence shown here is derived from an EMBL/GenBank/DDBJ whole genome shotgun (WGS) entry which is preliminary data.</text>
</comment>
<organism evidence="14 15">
    <name type="scientific">Orchesella dallaii</name>
    <dbReference type="NCBI Taxonomy" id="48710"/>
    <lineage>
        <taxon>Eukaryota</taxon>
        <taxon>Metazoa</taxon>
        <taxon>Ecdysozoa</taxon>
        <taxon>Arthropoda</taxon>
        <taxon>Hexapoda</taxon>
        <taxon>Collembola</taxon>
        <taxon>Entomobryomorpha</taxon>
        <taxon>Entomobryoidea</taxon>
        <taxon>Orchesellidae</taxon>
        <taxon>Orchesellinae</taxon>
        <taxon>Orchesella</taxon>
    </lineage>
</organism>
<dbReference type="PANTHER" id="PTHR24291">
    <property type="entry name" value="CYTOCHROME P450 FAMILY 4"/>
    <property type="match status" value="1"/>
</dbReference>
<dbReference type="Gene3D" id="1.10.630.10">
    <property type="entry name" value="Cytochrome P450"/>
    <property type="match status" value="1"/>
</dbReference>
<comment type="similarity">
    <text evidence="5">Belongs to the cytochrome P450 family.</text>
</comment>
<keyword evidence="12" id="KW-0503">Monooxygenase</keyword>
<dbReference type="InterPro" id="IPR001128">
    <property type="entry name" value="Cyt_P450"/>
</dbReference>
<reference evidence="14 15" key="1">
    <citation type="submission" date="2024-08" db="EMBL/GenBank/DDBJ databases">
        <authorList>
            <person name="Cucini C."/>
            <person name="Frati F."/>
        </authorList>
    </citation>
    <scope>NUCLEOTIDE SEQUENCE [LARGE SCALE GENOMIC DNA]</scope>
</reference>
<evidence type="ECO:0000256" key="6">
    <source>
        <dbReference type="ARBA" id="ARBA00022617"/>
    </source>
</evidence>
<proteinExistence type="inferred from homology"/>
<keyword evidence="11" id="KW-0408">Iron</keyword>
<evidence type="ECO:0008006" key="16">
    <source>
        <dbReference type="Google" id="ProtNLM"/>
    </source>
</evidence>
<evidence type="ECO:0000256" key="7">
    <source>
        <dbReference type="ARBA" id="ARBA00022723"/>
    </source>
</evidence>
<keyword evidence="10" id="KW-0560">Oxidoreductase</keyword>